<sequence length="290" mass="33314">MKKKEIETLFKKTPKKGFYTLEKDGYLFVLESLGLFKYGLLSVIEEKGPLNEFIDRLVIHNQYVERSYIINNEFGVVLNRIDINALELLLDEIIAFFKDNHIENICLHCHQRKDLAFFYNDVNIEISCEECLQEVEYKEHSSHLLRGILGALIGCIIPTFLFIISRHIGYLIAPVGILYGLLAYYGYKKLGYYMDKKGICASFLTAVVTMFLGQSVRYVYDVVDAFQANWKIKVSFSEALGVMPGLINGSVLAVGLVYLIYILVFLLVTYVIVIVIEKRKGYHFNVIEKL</sequence>
<reference evidence="2 3" key="1">
    <citation type="journal article" date="2015" name="Genome Announc.">
        <title>Expanding the biotechnology potential of lactobacilli through comparative genomics of 213 strains and associated genera.</title>
        <authorList>
            <person name="Sun Z."/>
            <person name="Harris H.M."/>
            <person name="McCann A."/>
            <person name="Guo C."/>
            <person name="Argimon S."/>
            <person name="Zhang W."/>
            <person name="Yang X."/>
            <person name="Jeffery I.B."/>
            <person name="Cooney J.C."/>
            <person name="Kagawa T.F."/>
            <person name="Liu W."/>
            <person name="Song Y."/>
            <person name="Salvetti E."/>
            <person name="Wrobel A."/>
            <person name="Rasinkangas P."/>
            <person name="Parkhill J."/>
            <person name="Rea M.C."/>
            <person name="O'Sullivan O."/>
            <person name="Ritari J."/>
            <person name="Douillard F.P."/>
            <person name="Paul Ross R."/>
            <person name="Yang R."/>
            <person name="Briner A.E."/>
            <person name="Felis G.E."/>
            <person name="de Vos W.M."/>
            <person name="Barrangou R."/>
            <person name="Klaenhammer T.R."/>
            <person name="Caufield P.W."/>
            <person name="Cui Y."/>
            <person name="Zhang H."/>
            <person name="O'Toole P.W."/>
        </authorList>
    </citation>
    <scope>NUCLEOTIDE SEQUENCE [LARGE SCALE GENOMIC DNA]</scope>
    <source>
        <strain evidence="2 3">DSM 20405</strain>
    </source>
</reference>
<comment type="caution">
    <text evidence="2">The sequence shown here is derived from an EMBL/GenBank/DDBJ whole genome shotgun (WGS) entry which is preliminary data.</text>
</comment>
<keyword evidence="1" id="KW-0472">Membrane</keyword>
<feature type="transmembrane region" description="Helical" evidence="1">
    <location>
        <begin position="170"/>
        <end position="187"/>
    </location>
</feature>
<evidence type="ECO:0000313" key="3">
    <source>
        <dbReference type="Proteomes" id="UP000051841"/>
    </source>
</evidence>
<keyword evidence="1" id="KW-1133">Transmembrane helix</keyword>
<dbReference type="AlphaFoldDB" id="A0A0R2HG44"/>
<accession>A0A0R2HG44</accession>
<dbReference type="EMBL" id="JQBL01000001">
    <property type="protein sequence ID" value="KRN51422.1"/>
    <property type="molecule type" value="Genomic_DNA"/>
</dbReference>
<dbReference type="PATRIC" id="fig|1410657.5.peg.41"/>
<name>A0A0R2HG44_9FIRM</name>
<organism evidence="2 3">
    <name type="scientific">Kandleria vitulina DSM 20405</name>
    <dbReference type="NCBI Taxonomy" id="1410657"/>
    <lineage>
        <taxon>Bacteria</taxon>
        <taxon>Bacillati</taxon>
        <taxon>Bacillota</taxon>
        <taxon>Erysipelotrichia</taxon>
        <taxon>Erysipelotrichales</taxon>
        <taxon>Coprobacillaceae</taxon>
        <taxon>Kandleria</taxon>
    </lineage>
</organism>
<protein>
    <submittedName>
        <fullName evidence="2">Uncharacterized protein</fullName>
    </submittedName>
</protein>
<gene>
    <name evidence="2" type="ORF">IV49_GL000039</name>
</gene>
<evidence type="ECO:0000256" key="1">
    <source>
        <dbReference type="SAM" id="Phobius"/>
    </source>
</evidence>
<feature type="transmembrane region" description="Helical" evidence="1">
    <location>
        <begin position="199"/>
        <end position="220"/>
    </location>
</feature>
<proteinExistence type="predicted"/>
<keyword evidence="3" id="KW-1185">Reference proteome</keyword>
<dbReference type="Proteomes" id="UP000051841">
    <property type="component" value="Unassembled WGS sequence"/>
</dbReference>
<feature type="transmembrane region" description="Helical" evidence="1">
    <location>
        <begin position="144"/>
        <end position="164"/>
    </location>
</feature>
<dbReference type="RefSeq" id="WP_031590055.1">
    <property type="nucleotide sequence ID" value="NZ_JQBL01000001.1"/>
</dbReference>
<keyword evidence="1" id="KW-0812">Transmembrane</keyword>
<feature type="transmembrane region" description="Helical" evidence="1">
    <location>
        <begin position="251"/>
        <end position="276"/>
    </location>
</feature>
<evidence type="ECO:0000313" key="2">
    <source>
        <dbReference type="EMBL" id="KRN51422.1"/>
    </source>
</evidence>